<evidence type="ECO:0000313" key="13">
    <source>
        <dbReference type="EMBL" id="STZ66592.1"/>
    </source>
</evidence>
<dbReference type="Pfam" id="PF00676">
    <property type="entry name" value="E1_dh"/>
    <property type="match status" value="1"/>
</dbReference>
<dbReference type="GO" id="GO:0030976">
    <property type="term" value="F:thiamine pyrophosphate binding"/>
    <property type="evidence" value="ECO:0007669"/>
    <property type="project" value="InterPro"/>
</dbReference>
<keyword evidence="8" id="KW-0786">Thiamine pyrophosphate</keyword>
<keyword evidence="7 13" id="KW-0560">Oxidoreductase</keyword>
<dbReference type="Proteomes" id="UP000254927">
    <property type="component" value="Unassembled WGS sequence"/>
</dbReference>
<dbReference type="CDD" id="cd02016">
    <property type="entry name" value="TPP_E1_OGDC_like"/>
    <property type="match status" value="1"/>
</dbReference>
<feature type="domain" description="Transketolase-like pyrimidine-binding" evidence="12">
    <location>
        <begin position="594"/>
        <end position="791"/>
    </location>
</feature>
<dbReference type="Gene3D" id="3.40.50.970">
    <property type="match status" value="1"/>
</dbReference>
<dbReference type="EC" id="1.2.4.2" evidence="5"/>
<protein>
    <recommendedName>
        <fullName evidence="6">2-oxoglutarate dehydrogenase E1 component</fullName>
        <ecNumber evidence="5">1.2.4.2</ecNumber>
    </recommendedName>
    <alternativeName>
        <fullName evidence="10">Alpha-ketoglutarate dehydrogenase</fullName>
    </alternativeName>
</protein>
<sequence>MMDEKQNFSYLFGSNAPYIEELYEEFLNNPDSVEEYWRQYFSELAAQPGFAERDVAHRPIQESFVKLAKSRPIAVGTVDENMLKKQVGVLRLISAYRIQGVGAAQLDPLKRKPPIHIEGLDPKFHGLSDEDMAVKFNVGPGDFGGQYEKLTLSEILSKLKQTYCGSVGIEYMHITNRTERRWIRDYFESISSTPKYDSEQKLYILKQLTAAETLERYLQNKYVGQKRFGVEGGESSILALNYLVQNAGKDGVEEVIVGMAHRGRLNVLVNTLGKKPSDLFAEFEGRAEIKLPSGDVKYHTGFSSDIATPTGPIHVTLAFNPSHLEIVNPVVEGSSRAKQTRRGENGQKQVLPVLIHGDSAFIGLGVNQAVFNMSLTRGYTTGGTVHVVVNNQIGFTTSDTRDTRSTVYCTDIAKIVDAPIFHVNGDDPEAVCMVMQAAMDYRKTFHKDVVVDVVCYRKNGHNESDDPTLTQPMMYKAVAKHPGTRALYAEKLVQEGVVSQEQTDSYVQAYRDALDRGEHVEQTRLSDYTSKHSVDWTKYQGKDWREAVESGLSAEDIKRLADKFTYVPEGFGLHNTSKRLVENRKAMAAGEQNIDWGMAETIAYASMVTKGTGVRISGEDSGRGTFSHRQAVLHDQNREKWDAGIYIPLQHISDSQAPFTVIDSILNEEAVLAYEYGHACSAPDMLTIWEAQFGDFANGAQVAIDQFISSGETKWGRLCGLTVILPHGYDGQGPEHSSGRLERWLQLCAEHNMQVIMPSEASQMFHILRRQVLRTMRRPLIIFMSKRLLRFKDATSPLENFLEGTTFRPVIGDTVQRADNGKVKRVILCAGQVYYDLTAGRAERGLEEEVAIVRAEQLYPFPYAEAEAELAKYPNATEIMWAQEEPKNQGAWYQTRHRLEALAKEGQKLIYAGRPASASPAVGYGSKHAAQLKQLVEDAFTFN</sequence>
<evidence type="ECO:0000256" key="8">
    <source>
        <dbReference type="ARBA" id="ARBA00023052"/>
    </source>
</evidence>
<dbReference type="GO" id="GO:0005829">
    <property type="term" value="C:cytosol"/>
    <property type="evidence" value="ECO:0007669"/>
    <property type="project" value="TreeGrafter"/>
</dbReference>
<dbReference type="GO" id="GO:0045252">
    <property type="term" value="C:oxoglutarate dehydrogenase complex"/>
    <property type="evidence" value="ECO:0007669"/>
    <property type="project" value="TreeGrafter"/>
</dbReference>
<organism evidence="13 14">
    <name type="scientific">Neisseria elongata</name>
    <dbReference type="NCBI Taxonomy" id="495"/>
    <lineage>
        <taxon>Bacteria</taxon>
        <taxon>Pseudomonadati</taxon>
        <taxon>Pseudomonadota</taxon>
        <taxon>Betaproteobacteria</taxon>
        <taxon>Neisseriales</taxon>
        <taxon>Neisseriaceae</taxon>
        <taxon>Neisseria</taxon>
    </lineage>
</organism>
<evidence type="ECO:0000259" key="12">
    <source>
        <dbReference type="SMART" id="SM00861"/>
    </source>
</evidence>
<comment type="similarity">
    <text evidence="3">Belongs to the alpha-ketoglutarate dehydrogenase family.</text>
</comment>
<reference evidence="13 14" key="1">
    <citation type="submission" date="2018-06" db="EMBL/GenBank/DDBJ databases">
        <authorList>
            <consortium name="Pathogen Informatics"/>
            <person name="Doyle S."/>
        </authorList>
    </citation>
    <scope>NUCLEOTIDE SEQUENCE [LARGE SCALE GENOMIC DNA]</scope>
    <source>
        <strain evidence="13 14">NCTC10660</strain>
    </source>
</reference>
<name>A0A378TWW8_NEIEL</name>
<evidence type="ECO:0000256" key="11">
    <source>
        <dbReference type="ARBA" id="ARBA00051911"/>
    </source>
</evidence>
<evidence type="ECO:0000256" key="1">
    <source>
        <dbReference type="ARBA" id="ARBA00001964"/>
    </source>
</evidence>
<gene>
    <name evidence="13" type="primary">sucA</name>
    <name evidence="13" type="ORF">NCTC10660_00041</name>
</gene>
<evidence type="ECO:0000256" key="7">
    <source>
        <dbReference type="ARBA" id="ARBA00023002"/>
    </source>
</evidence>
<accession>A0A378TWW8</accession>
<dbReference type="InterPro" id="IPR032106">
    <property type="entry name" value="2-oxogl_dehyd_N"/>
</dbReference>
<evidence type="ECO:0000256" key="9">
    <source>
        <dbReference type="ARBA" id="ARBA00023152"/>
    </source>
</evidence>
<evidence type="ECO:0000256" key="6">
    <source>
        <dbReference type="ARBA" id="ARBA00013321"/>
    </source>
</evidence>
<proteinExistence type="inferred from homology"/>
<dbReference type="Pfam" id="PF16078">
    <property type="entry name" value="2-oxogl_dehyd_N"/>
    <property type="match status" value="1"/>
</dbReference>
<dbReference type="Gene3D" id="3.40.50.12470">
    <property type="match status" value="1"/>
</dbReference>
<keyword evidence="9" id="KW-0324">Glycolysis</keyword>
<dbReference type="AlphaFoldDB" id="A0A378TWW8"/>
<dbReference type="Gene3D" id="1.10.287.1150">
    <property type="entry name" value="TPP helical domain"/>
    <property type="match status" value="1"/>
</dbReference>
<dbReference type="InterPro" id="IPR005475">
    <property type="entry name" value="Transketolase-like_Pyr-bd"/>
</dbReference>
<comment type="function">
    <text evidence="2">E1 component of the 2-oxoglutarate dehydrogenase (OGDH) complex which catalyzes the decarboxylation of 2-oxoglutarate, the first step in the conversion of 2-oxoglutarate to succinyl-CoA and CO(2).</text>
</comment>
<dbReference type="Gene3D" id="3.40.50.11610">
    <property type="entry name" value="Multifunctional 2-oxoglutarate metabolism enzyme, C-terminal domain"/>
    <property type="match status" value="1"/>
</dbReference>
<evidence type="ECO:0000256" key="10">
    <source>
        <dbReference type="ARBA" id="ARBA00030680"/>
    </source>
</evidence>
<dbReference type="RefSeq" id="WP_074898090.1">
    <property type="nucleotide sequence ID" value="NZ_CP031252.1"/>
</dbReference>
<dbReference type="EMBL" id="UGQW01000001">
    <property type="protein sequence ID" value="STZ66592.1"/>
    <property type="molecule type" value="Genomic_DNA"/>
</dbReference>
<dbReference type="InterPro" id="IPR042179">
    <property type="entry name" value="KGD_C_sf"/>
</dbReference>
<dbReference type="Pfam" id="PF16870">
    <property type="entry name" value="OxoGdeHyase_C"/>
    <property type="match status" value="1"/>
</dbReference>
<dbReference type="Pfam" id="PF02779">
    <property type="entry name" value="Transket_pyr"/>
    <property type="match status" value="1"/>
</dbReference>
<dbReference type="NCBIfam" id="NF006914">
    <property type="entry name" value="PRK09404.1"/>
    <property type="match status" value="1"/>
</dbReference>
<evidence type="ECO:0000256" key="4">
    <source>
        <dbReference type="ARBA" id="ARBA00011301"/>
    </source>
</evidence>
<evidence type="ECO:0000256" key="2">
    <source>
        <dbReference type="ARBA" id="ARBA00003906"/>
    </source>
</evidence>
<dbReference type="GeneID" id="93351061"/>
<dbReference type="NCBIfam" id="NF008907">
    <property type="entry name" value="PRK12270.1"/>
    <property type="match status" value="1"/>
</dbReference>
<comment type="cofactor">
    <cofactor evidence="1">
        <name>thiamine diphosphate</name>
        <dbReference type="ChEBI" id="CHEBI:58937"/>
    </cofactor>
</comment>
<dbReference type="NCBIfam" id="TIGR00239">
    <property type="entry name" value="2oxo_dh_E1"/>
    <property type="match status" value="1"/>
</dbReference>
<dbReference type="GO" id="GO:0006096">
    <property type="term" value="P:glycolytic process"/>
    <property type="evidence" value="ECO:0007669"/>
    <property type="project" value="UniProtKB-KW"/>
</dbReference>
<dbReference type="SMART" id="SM00861">
    <property type="entry name" value="Transket_pyr"/>
    <property type="match status" value="1"/>
</dbReference>
<dbReference type="GO" id="GO:0004591">
    <property type="term" value="F:oxoglutarate dehydrogenase (succinyl-transferring) activity"/>
    <property type="evidence" value="ECO:0007669"/>
    <property type="project" value="UniProtKB-EC"/>
</dbReference>
<comment type="subunit">
    <text evidence="4">Homodimer. Part of the 2-oxoglutarate dehydrogenase (OGDH) complex composed of E1 (2-oxoglutarate dehydrogenase), E2 (dihydrolipoamide succinyltransferase) and E3 (dihydrolipoamide dehydrogenase); the complex contains multiple copies of the three enzymatic components (E1, E2 and E3).</text>
</comment>
<dbReference type="GO" id="GO:0006099">
    <property type="term" value="P:tricarboxylic acid cycle"/>
    <property type="evidence" value="ECO:0007669"/>
    <property type="project" value="TreeGrafter"/>
</dbReference>
<dbReference type="SUPFAM" id="SSF52518">
    <property type="entry name" value="Thiamin diphosphate-binding fold (THDP-binding)"/>
    <property type="match status" value="2"/>
</dbReference>
<evidence type="ECO:0000256" key="3">
    <source>
        <dbReference type="ARBA" id="ARBA00006936"/>
    </source>
</evidence>
<dbReference type="InterPro" id="IPR029061">
    <property type="entry name" value="THDP-binding"/>
</dbReference>
<dbReference type="InterPro" id="IPR011603">
    <property type="entry name" value="2oxoglutarate_DH_E1"/>
</dbReference>
<dbReference type="FunFam" id="3.40.50.12470:FF:000009">
    <property type="entry name" value="2-oxoglutarate dehydrogenase E1 component"/>
    <property type="match status" value="1"/>
</dbReference>
<dbReference type="InterPro" id="IPR001017">
    <property type="entry name" value="DH_E1"/>
</dbReference>
<dbReference type="InterPro" id="IPR031717">
    <property type="entry name" value="ODO-1/KGD_C"/>
</dbReference>
<dbReference type="PANTHER" id="PTHR23152">
    <property type="entry name" value="2-OXOGLUTARATE DEHYDROGENASE"/>
    <property type="match status" value="1"/>
</dbReference>
<evidence type="ECO:0000313" key="14">
    <source>
        <dbReference type="Proteomes" id="UP000254927"/>
    </source>
</evidence>
<dbReference type="PIRSF" id="PIRSF000157">
    <property type="entry name" value="Oxoglu_dh_E1"/>
    <property type="match status" value="1"/>
</dbReference>
<evidence type="ECO:0000256" key="5">
    <source>
        <dbReference type="ARBA" id="ARBA00012280"/>
    </source>
</evidence>
<comment type="catalytic activity">
    <reaction evidence="11">
        <text>N(6)-[(R)-lipoyl]-L-lysyl-[protein] + 2-oxoglutarate + H(+) = N(6)-[(R)-S(8)-succinyldihydrolipoyl]-L-lysyl-[protein] + CO2</text>
        <dbReference type="Rhea" id="RHEA:12188"/>
        <dbReference type="Rhea" id="RHEA-COMP:10474"/>
        <dbReference type="Rhea" id="RHEA-COMP:20092"/>
        <dbReference type="ChEBI" id="CHEBI:15378"/>
        <dbReference type="ChEBI" id="CHEBI:16526"/>
        <dbReference type="ChEBI" id="CHEBI:16810"/>
        <dbReference type="ChEBI" id="CHEBI:83099"/>
        <dbReference type="ChEBI" id="CHEBI:83120"/>
        <dbReference type="EC" id="1.2.4.2"/>
    </reaction>
</comment>
<dbReference type="PANTHER" id="PTHR23152:SF4">
    <property type="entry name" value="2-OXOADIPATE DEHYDROGENASE COMPLEX COMPONENT E1"/>
    <property type="match status" value="1"/>
</dbReference>